<name>A0AAD8LEE2_TARER</name>
<evidence type="ECO:0000313" key="2">
    <source>
        <dbReference type="EMBL" id="KAK1441020.1"/>
    </source>
</evidence>
<accession>A0AAD8LEE2</accession>
<dbReference type="PANTHER" id="PTHR33116:SF84">
    <property type="entry name" value="RNA-DIRECTED DNA POLYMERASE"/>
    <property type="match status" value="1"/>
</dbReference>
<keyword evidence="3" id="KW-1185">Reference proteome</keyword>
<gene>
    <name evidence="2" type="ORF">QVD17_06856</name>
</gene>
<evidence type="ECO:0000313" key="3">
    <source>
        <dbReference type="Proteomes" id="UP001229421"/>
    </source>
</evidence>
<dbReference type="Proteomes" id="UP001229421">
    <property type="component" value="Unassembled WGS sequence"/>
</dbReference>
<proteinExistence type="predicted"/>
<comment type="caution">
    <text evidence="2">The sequence shown here is derived from an EMBL/GenBank/DDBJ whole genome shotgun (WGS) entry which is preliminary data.</text>
</comment>
<organism evidence="2 3">
    <name type="scientific">Tagetes erecta</name>
    <name type="common">African marigold</name>
    <dbReference type="NCBI Taxonomy" id="13708"/>
    <lineage>
        <taxon>Eukaryota</taxon>
        <taxon>Viridiplantae</taxon>
        <taxon>Streptophyta</taxon>
        <taxon>Embryophyta</taxon>
        <taxon>Tracheophyta</taxon>
        <taxon>Spermatophyta</taxon>
        <taxon>Magnoliopsida</taxon>
        <taxon>eudicotyledons</taxon>
        <taxon>Gunneridae</taxon>
        <taxon>Pentapetalae</taxon>
        <taxon>asterids</taxon>
        <taxon>campanulids</taxon>
        <taxon>Asterales</taxon>
        <taxon>Asteraceae</taxon>
        <taxon>Asteroideae</taxon>
        <taxon>Heliantheae alliance</taxon>
        <taxon>Tageteae</taxon>
        <taxon>Tagetes</taxon>
    </lineage>
</organism>
<sequence length="532" mass="61616">MSHKHDGKGIETTNRFNSLCLFENGSSSRPEDEGKDMEEESDVEEIYNETEMFMKHNVVPMKISEGASTTVLSSMHVYWSSVFILPSRIIEELEAKMRGFLWCQGPMKKGKAKVSWEAICVPRSEGGLGIRRIGDMNKALMTSHIWSIITNRESLWVAWVHAYRLRGKSFWDYCIPSRCCWSFKKMASLRSDIRDHVWHKVGNGQNTFAWLDKWCEEGPLCKFIAPRVIRSAGFTRESKLVDIIHNGNWRWPLEWVDRFQILNGITPMMLNNSCDEVLWKSGNGNELKPFSTTEVLGLLHSEEVEARCTKEFEEAAYDEELFMKQKAKVEWLRAGDSNSAYFHKGVFTRKLRPETADMMVREVTNEEIREAIFSIGNDRAPGPDGFTSAFFKSAWDGNIKPKVAWKVVCCPKAEGGLGIRRIADVNIALMSGHIWSIITHRKSVWVEWIYEYKLQNKCLWDVTPKQSMSWGWRKILQLREQMRPHLCVKVGDGGSTFIWSDNWCTESPLRGRITPRDIYIELVLILMTRWWT</sequence>
<reference evidence="2" key="1">
    <citation type="journal article" date="2023" name="bioRxiv">
        <title>Improved chromosome-level genome assembly for marigold (Tagetes erecta).</title>
        <authorList>
            <person name="Jiang F."/>
            <person name="Yuan L."/>
            <person name="Wang S."/>
            <person name="Wang H."/>
            <person name="Xu D."/>
            <person name="Wang A."/>
            <person name="Fan W."/>
        </authorList>
    </citation>
    <scope>NUCLEOTIDE SEQUENCE</scope>
    <source>
        <strain evidence="2">WSJ</strain>
        <tissue evidence="2">Leaf</tissue>
    </source>
</reference>
<protein>
    <recommendedName>
        <fullName evidence="4">Reverse transcriptase zinc-binding domain-containing protein</fullName>
    </recommendedName>
</protein>
<dbReference type="EMBL" id="JAUHHV010000001">
    <property type="protein sequence ID" value="KAK1441020.1"/>
    <property type="molecule type" value="Genomic_DNA"/>
</dbReference>
<evidence type="ECO:0008006" key="4">
    <source>
        <dbReference type="Google" id="ProtNLM"/>
    </source>
</evidence>
<dbReference type="PANTHER" id="PTHR33116">
    <property type="entry name" value="REVERSE TRANSCRIPTASE ZINC-BINDING DOMAIN-CONTAINING PROTEIN-RELATED-RELATED"/>
    <property type="match status" value="1"/>
</dbReference>
<feature type="region of interest" description="Disordered" evidence="1">
    <location>
        <begin position="22"/>
        <end position="41"/>
    </location>
</feature>
<dbReference type="AlphaFoldDB" id="A0AAD8LEE2"/>
<evidence type="ECO:0000256" key="1">
    <source>
        <dbReference type="SAM" id="MobiDB-lite"/>
    </source>
</evidence>